<protein>
    <recommendedName>
        <fullName evidence="5">Rab GTPase-binding effector protein 2</fullName>
    </recommendedName>
</protein>
<comment type="caution">
    <text evidence="21">The sequence shown here is derived from an EMBL/GenBank/DDBJ whole genome shotgun (WGS) entry which is preliminary data.</text>
</comment>
<dbReference type="GO" id="GO:0030030">
    <property type="term" value="P:cell projection organization"/>
    <property type="evidence" value="ECO:0007669"/>
    <property type="project" value="UniProtKB-KW"/>
</dbReference>
<keyword evidence="22" id="KW-1185">Reference proteome</keyword>
<dbReference type="PANTHER" id="PTHR31179:SF6">
    <property type="entry name" value="RAB GTPASE-BINDING EFFECTOR PROTEIN 2"/>
    <property type="match status" value="1"/>
</dbReference>
<feature type="compositionally biased region" description="Low complexity" evidence="18">
    <location>
        <begin position="243"/>
        <end position="253"/>
    </location>
</feature>
<dbReference type="EMBL" id="JACAGB010000048">
    <property type="protein sequence ID" value="KAF6283803.1"/>
    <property type="molecule type" value="Genomic_DNA"/>
</dbReference>
<evidence type="ECO:0000256" key="16">
    <source>
        <dbReference type="ARBA" id="ARBA00045310"/>
    </source>
</evidence>
<dbReference type="PANTHER" id="PTHR31179">
    <property type="entry name" value="RAB GTPASE-BINDING EFFECTOR PROTEIN"/>
    <property type="match status" value="1"/>
</dbReference>
<dbReference type="SUPFAM" id="SSF103652">
    <property type="entry name" value="G protein-binding domain"/>
    <property type="match status" value="2"/>
</dbReference>
<dbReference type="PRINTS" id="PR01432">
    <property type="entry name" value="RABAPTIN"/>
</dbReference>
<keyword evidence="7" id="KW-0963">Cytoplasm</keyword>
<evidence type="ECO:0000256" key="5">
    <source>
        <dbReference type="ARBA" id="ARBA00019765"/>
    </source>
</evidence>
<dbReference type="Pfam" id="PF09311">
    <property type="entry name" value="Rab5-bind"/>
    <property type="match status" value="2"/>
</dbReference>
<feature type="compositionally biased region" description="Low complexity" evidence="18">
    <location>
        <begin position="281"/>
        <end position="300"/>
    </location>
</feature>
<feature type="domain" description="Rabaptin GTPase-Rab5 binding" evidence="20">
    <location>
        <begin position="563"/>
        <end position="605"/>
    </location>
</feature>
<reference evidence="21 22" key="1">
    <citation type="journal article" date="2020" name="Nature">
        <title>Six reference-quality genomes reveal evolution of bat adaptations.</title>
        <authorList>
            <person name="Jebb D."/>
            <person name="Huang Z."/>
            <person name="Pippel M."/>
            <person name="Hughes G.M."/>
            <person name="Lavrichenko K."/>
            <person name="Devanna P."/>
            <person name="Winkler S."/>
            <person name="Jermiin L.S."/>
            <person name="Skirmuntt E.C."/>
            <person name="Katzourakis A."/>
            <person name="Burkitt-Gray L."/>
            <person name="Ray D.A."/>
            <person name="Sullivan K.A.M."/>
            <person name="Roscito J.G."/>
            <person name="Kirilenko B.M."/>
            <person name="Davalos L.M."/>
            <person name="Corthals A.P."/>
            <person name="Power M.L."/>
            <person name="Jones G."/>
            <person name="Ransome R.D."/>
            <person name="Dechmann D.K.N."/>
            <person name="Locatelli A.G."/>
            <person name="Puechmaille S.J."/>
            <person name="Fedrigo O."/>
            <person name="Jarvis E.D."/>
            <person name="Hiller M."/>
            <person name="Vernes S.C."/>
            <person name="Myers E.W."/>
            <person name="Teeling E.C."/>
        </authorList>
    </citation>
    <scope>NUCLEOTIDE SEQUENCE [LARGE SCALE GENOMIC DNA]</scope>
    <source>
        <strain evidence="21">MPipKuh1</strain>
        <tissue evidence="21">Flight muscle</tissue>
    </source>
</reference>
<feature type="region of interest" description="Disordered" evidence="18">
    <location>
        <begin position="279"/>
        <end position="314"/>
    </location>
</feature>
<evidence type="ECO:0000256" key="12">
    <source>
        <dbReference type="ARBA" id="ARBA00022927"/>
    </source>
</evidence>
<dbReference type="GO" id="GO:0005096">
    <property type="term" value="F:GTPase activator activity"/>
    <property type="evidence" value="ECO:0007669"/>
    <property type="project" value="InterPro"/>
</dbReference>
<evidence type="ECO:0000256" key="14">
    <source>
        <dbReference type="ARBA" id="ARBA00023212"/>
    </source>
</evidence>
<evidence type="ECO:0000256" key="13">
    <source>
        <dbReference type="ARBA" id="ARBA00023054"/>
    </source>
</evidence>
<comment type="function">
    <text evidence="16">Plays a role in membrane trafficking and in homotypic early endosome fusion. Participates in arteriogenesis by regulating vascular endothelial growth factor receptor 2/VEGFR2 cell surface expression and endosomal trafficking. By interacting with SDCCAG8, localizes to centrosomes and plays a critical role in ciliogenesis.</text>
</comment>
<evidence type="ECO:0000256" key="1">
    <source>
        <dbReference type="ARBA" id="ARBA00004120"/>
    </source>
</evidence>
<keyword evidence="6" id="KW-0813">Transport</keyword>
<evidence type="ECO:0000256" key="9">
    <source>
        <dbReference type="ARBA" id="ARBA00022583"/>
    </source>
</evidence>
<sequence>MDLRGTGPGRESRADPETAERIRKQPRGPGSGELGHLGVRDPAVCAKAMAAAAPAAAGEDGGRRRRPGPVLDPQPQEGAKAEAESGELCRLRAELAGALAEMETMKAVAEVSESTKAEAVAAVKRQCQEEVASLQAILKDSISSYEAQIASLKQERQQQQQDCEERERELGRLKQLLARAHPLDSLEKQMEKAHEDSEKLREIVLPMEQEIEELKAKLLRAEELIQEIQGRPRHPPSLHGSAELLPLSRDLSPPLEPLEELSGDGGAAAEAFAHNCDDSASISSFSLGGPGSSASLPRGRQGLSPEQEETASLVSTGTLVPEGIYLPPPGYQLVPDTQWEQLQMEGRQLQKDLESVSRERDELQEGLRRSNEDCAKQMQVLLAQVQNSEQLLQALQGTVSQAQERVQLQMAELAASHKSLSHEVKRLTEENQGLRAEQPLASAPGALEQEGQEETLPSSVPELKQLVLRMGQEARAHQRAREHEAERLRIEIVTLREALEEETAARASLEGQLRVQREETEVLEASLCSLRTEMERIHREQSEEASGQPPGPGPTEEAQLTALSEQRAKVLRLQAELETSEQVQRDFVRLSQALQVRLEQIRQAESLEQVRSLLDEAPLRDVGDIKDS</sequence>
<evidence type="ECO:0000259" key="19">
    <source>
        <dbReference type="Pfam" id="PF03528"/>
    </source>
</evidence>
<comment type="subcellular location">
    <subcellularLocation>
        <location evidence="1">Cytoplasm</location>
        <location evidence="1">Cytoskeleton</location>
        <location evidence="1">Cilium basal body</location>
    </subcellularLocation>
    <subcellularLocation>
        <location evidence="2">Cytoplasm</location>
        <location evidence="2">Cytoskeleton</location>
        <location evidence="2">Microtubule organizing center</location>
        <location evidence="2">Centrosome</location>
    </subcellularLocation>
    <subcellularLocation>
        <location evidence="3">Early endosome</location>
    </subcellularLocation>
</comment>
<dbReference type="InterPro" id="IPR015390">
    <property type="entry name" value="Rabaptin_Rab5-bd_dom"/>
</dbReference>
<keyword evidence="15" id="KW-0966">Cell projection</keyword>
<dbReference type="AlphaFoldDB" id="A0A7J7S635"/>
<feature type="compositionally biased region" description="Low complexity" evidence="18">
    <location>
        <begin position="42"/>
        <end position="58"/>
    </location>
</feature>
<dbReference type="GO" id="GO:0005769">
    <property type="term" value="C:early endosome"/>
    <property type="evidence" value="ECO:0007669"/>
    <property type="project" value="UniProtKB-SubCell"/>
</dbReference>
<comment type="similarity">
    <text evidence="4">Belongs to the rabaptin family.</text>
</comment>
<feature type="domain" description="Rabaptin coiled-coil" evidence="19">
    <location>
        <begin position="81"/>
        <end position="229"/>
    </location>
</feature>
<evidence type="ECO:0000256" key="4">
    <source>
        <dbReference type="ARBA" id="ARBA00006603"/>
    </source>
</evidence>
<evidence type="ECO:0000256" key="17">
    <source>
        <dbReference type="SAM" id="Coils"/>
    </source>
</evidence>
<dbReference type="InterPro" id="IPR018514">
    <property type="entry name" value="Rabaptin_CC"/>
</dbReference>
<dbReference type="FunFam" id="1.20.5.340:FF:000028">
    <property type="entry name" value="rab GTPase-binding effector protein 2 isoform X1"/>
    <property type="match status" value="1"/>
</dbReference>
<dbReference type="GO" id="GO:0015031">
    <property type="term" value="P:protein transport"/>
    <property type="evidence" value="ECO:0007669"/>
    <property type="project" value="UniProtKB-KW"/>
</dbReference>
<evidence type="ECO:0000256" key="18">
    <source>
        <dbReference type="SAM" id="MobiDB-lite"/>
    </source>
</evidence>
<dbReference type="InterPro" id="IPR003914">
    <property type="entry name" value="Rabaptin"/>
</dbReference>
<dbReference type="FunFam" id="1.20.5.730:FF:000003">
    <property type="entry name" value="rab GTPase-binding effector protein 2 isoform X1"/>
    <property type="match status" value="1"/>
</dbReference>
<organism evidence="21 22">
    <name type="scientific">Pipistrellus kuhlii</name>
    <name type="common">Kuhl's pipistrelle</name>
    <dbReference type="NCBI Taxonomy" id="59472"/>
    <lineage>
        <taxon>Eukaryota</taxon>
        <taxon>Metazoa</taxon>
        <taxon>Chordata</taxon>
        <taxon>Craniata</taxon>
        <taxon>Vertebrata</taxon>
        <taxon>Euteleostomi</taxon>
        <taxon>Mammalia</taxon>
        <taxon>Eutheria</taxon>
        <taxon>Laurasiatheria</taxon>
        <taxon>Chiroptera</taxon>
        <taxon>Yangochiroptera</taxon>
        <taxon>Vespertilionidae</taxon>
        <taxon>Pipistrellus</taxon>
    </lineage>
</organism>
<dbReference type="GO" id="GO:0008083">
    <property type="term" value="F:growth factor activity"/>
    <property type="evidence" value="ECO:0007669"/>
    <property type="project" value="InterPro"/>
</dbReference>
<keyword evidence="9" id="KW-0254">Endocytosis</keyword>
<feature type="region of interest" description="Disordered" evidence="18">
    <location>
        <begin position="229"/>
        <end position="266"/>
    </location>
</feature>
<evidence type="ECO:0000313" key="21">
    <source>
        <dbReference type="EMBL" id="KAF6283803.1"/>
    </source>
</evidence>
<dbReference type="Gene3D" id="1.20.5.340">
    <property type="match status" value="1"/>
</dbReference>
<gene>
    <name evidence="21" type="ORF">mPipKuh1_014517</name>
</gene>
<feature type="region of interest" description="Disordered" evidence="18">
    <location>
        <begin position="1"/>
        <end position="86"/>
    </location>
</feature>
<evidence type="ECO:0000256" key="6">
    <source>
        <dbReference type="ARBA" id="ARBA00022448"/>
    </source>
</evidence>
<feature type="coiled-coil region" evidence="17">
    <location>
        <begin position="485"/>
        <end position="519"/>
    </location>
</feature>
<evidence type="ECO:0000259" key="20">
    <source>
        <dbReference type="Pfam" id="PF09311"/>
    </source>
</evidence>
<feature type="region of interest" description="Disordered" evidence="18">
    <location>
        <begin position="350"/>
        <end position="369"/>
    </location>
</feature>
<evidence type="ECO:0000256" key="8">
    <source>
        <dbReference type="ARBA" id="ARBA00022553"/>
    </source>
</evidence>
<keyword evidence="13 17" id="KW-0175">Coiled coil</keyword>
<feature type="compositionally biased region" description="Basic and acidic residues" evidence="18">
    <location>
        <begin position="10"/>
        <end position="23"/>
    </location>
</feature>
<evidence type="ECO:0000256" key="15">
    <source>
        <dbReference type="ARBA" id="ARBA00023273"/>
    </source>
</evidence>
<keyword evidence="12" id="KW-0653">Protein transport</keyword>
<keyword evidence="10" id="KW-0967">Endosome</keyword>
<feature type="domain" description="Rabaptin GTPase-Rab5 binding" evidence="20">
    <location>
        <begin position="341"/>
        <end position="544"/>
    </location>
</feature>
<keyword evidence="14" id="KW-0206">Cytoskeleton</keyword>
<dbReference type="Proteomes" id="UP000558488">
    <property type="component" value="Unassembled WGS sequence"/>
</dbReference>
<evidence type="ECO:0000313" key="22">
    <source>
        <dbReference type="Proteomes" id="UP000558488"/>
    </source>
</evidence>
<dbReference type="GO" id="GO:0006897">
    <property type="term" value="P:endocytosis"/>
    <property type="evidence" value="ECO:0007669"/>
    <property type="project" value="UniProtKB-KW"/>
</dbReference>
<proteinExistence type="inferred from homology"/>
<keyword evidence="11" id="KW-0970">Cilium biogenesis/degradation</keyword>
<accession>A0A7J7S635</accession>
<dbReference type="Pfam" id="PF03528">
    <property type="entry name" value="Rabaptin"/>
    <property type="match status" value="1"/>
</dbReference>
<name>A0A7J7S635_PIPKU</name>
<keyword evidence="8" id="KW-0597">Phosphoprotein</keyword>
<evidence type="ECO:0000256" key="3">
    <source>
        <dbReference type="ARBA" id="ARBA00004412"/>
    </source>
</evidence>
<evidence type="ECO:0000256" key="10">
    <source>
        <dbReference type="ARBA" id="ARBA00022753"/>
    </source>
</evidence>
<dbReference type="Gene3D" id="1.20.5.730">
    <property type="entry name" value="Single helix bin"/>
    <property type="match status" value="1"/>
</dbReference>
<evidence type="ECO:0000256" key="7">
    <source>
        <dbReference type="ARBA" id="ARBA00022490"/>
    </source>
</evidence>
<dbReference type="GO" id="GO:0005813">
    <property type="term" value="C:centrosome"/>
    <property type="evidence" value="ECO:0007669"/>
    <property type="project" value="UniProtKB-SubCell"/>
</dbReference>
<evidence type="ECO:0000256" key="11">
    <source>
        <dbReference type="ARBA" id="ARBA00022794"/>
    </source>
</evidence>
<feature type="region of interest" description="Disordered" evidence="18">
    <location>
        <begin position="537"/>
        <end position="559"/>
    </location>
</feature>
<evidence type="ECO:0000256" key="2">
    <source>
        <dbReference type="ARBA" id="ARBA00004300"/>
    </source>
</evidence>